<sequence length="471" mass="52522">MNAPESVVLDYTLHDLYSTDNQDHDIWLLYAYAPPPHIQLAPDTPALTRFPVQSPLCPAVEKDELAQTLFHVTAQRFGFCSGPMPLLILEPGAHQDHASPISRGHEAISRVFGQLQANQRPLPTYTHDLANLALDRTAQLAVMVPLDWVAHLPHLIDPSTHYNLLSKRGLAESGLPTPRTAVIDTLHSPRRPWTAMEIRQEATRMTRSIREHPLPYVLKVPRVTSTGQGTFVVRTEADRTAVNTIFVDEVKSMLLALNPTNESLRPCNLILQEMVSGETVGLTFFVTKSGQVIFNSCTQQEVDETFCWSGGLISYHDQPRLERQYRNTMDAVGHFLHRSGYFGPAGVDVMTDESGTQLVVDLNVRITGTYHLGPLRGHFTRRGFFEAAALATHRLKCTRPAFERHFATDLRRGCVLVTAWVHAREASLATITVAAKDLTGLRELTQKLSDFAKRGPTVDDLGACLKDQFKL</sequence>
<protein>
    <submittedName>
        <fullName evidence="3">Solid-state culture-specific protein-like protein</fullName>
    </submittedName>
</protein>
<dbReference type="EMBL" id="JAQJAE010000003">
    <property type="protein sequence ID" value="KAJ5604115.1"/>
    <property type="molecule type" value="Genomic_DNA"/>
</dbReference>
<dbReference type="Gene3D" id="3.30.470.20">
    <property type="entry name" value="ATP-grasp fold, B domain"/>
    <property type="match status" value="1"/>
</dbReference>
<gene>
    <name evidence="3" type="ORF">N7537_007071</name>
</gene>
<dbReference type="Proteomes" id="UP001213799">
    <property type="component" value="Unassembled WGS sequence"/>
</dbReference>
<evidence type="ECO:0000256" key="1">
    <source>
        <dbReference type="PROSITE-ProRule" id="PRU00409"/>
    </source>
</evidence>
<dbReference type="PANTHER" id="PTHR37018:SF1">
    <property type="entry name" value="CULTURE SPECIFIC PROTEIN, PUTATIVE (AFU_ORTHOLOGUE AFUA_2G00130)-RELATED"/>
    <property type="match status" value="1"/>
</dbReference>
<dbReference type="GO" id="GO:0005524">
    <property type="term" value="F:ATP binding"/>
    <property type="evidence" value="ECO:0007669"/>
    <property type="project" value="UniProtKB-UniRule"/>
</dbReference>
<organism evidence="3 4">
    <name type="scientific">Penicillium hordei</name>
    <dbReference type="NCBI Taxonomy" id="40994"/>
    <lineage>
        <taxon>Eukaryota</taxon>
        <taxon>Fungi</taxon>
        <taxon>Dikarya</taxon>
        <taxon>Ascomycota</taxon>
        <taxon>Pezizomycotina</taxon>
        <taxon>Eurotiomycetes</taxon>
        <taxon>Eurotiomycetidae</taxon>
        <taxon>Eurotiales</taxon>
        <taxon>Aspergillaceae</taxon>
        <taxon>Penicillium</taxon>
    </lineage>
</organism>
<dbReference type="RefSeq" id="XP_056753913.1">
    <property type="nucleotide sequence ID" value="XM_056898128.1"/>
</dbReference>
<name>A0AAD6E9G4_9EURO</name>
<dbReference type="AlphaFoldDB" id="A0AAD6E9G4"/>
<comment type="caution">
    <text evidence="3">The sequence shown here is derived from an EMBL/GenBank/DDBJ whole genome shotgun (WGS) entry which is preliminary data.</text>
</comment>
<proteinExistence type="predicted"/>
<feature type="domain" description="ATP-grasp" evidence="2">
    <location>
        <begin position="167"/>
        <end position="393"/>
    </location>
</feature>
<accession>A0AAD6E9G4</accession>
<dbReference type="Pfam" id="PF02655">
    <property type="entry name" value="ATP-grasp_3"/>
    <property type="match status" value="1"/>
</dbReference>
<evidence type="ECO:0000259" key="2">
    <source>
        <dbReference type="PROSITE" id="PS50975"/>
    </source>
</evidence>
<keyword evidence="1" id="KW-0547">Nucleotide-binding</keyword>
<keyword evidence="1" id="KW-0067">ATP-binding</keyword>
<dbReference type="GO" id="GO:0046872">
    <property type="term" value="F:metal ion binding"/>
    <property type="evidence" value="ECO:0007669"/>
    <property type="project" value="InterPro"/>
</dbReference>
<dbReference type="PANTHER" id="PTHR37018">
    <property type="entry name" value="CULTURE SPECIFIC PROTEIN, PUTATIVE (AFU_ORTHOLOGUE AFUA_2G00130)-RELATED"/>
    <property type="match status" value="1"/>
</dbReference>
<dbReference type="GeneID" id="81588370"/>
<reference evidence="3" key="2">
    <citation type="submission" date="2023-01" db="EMBL/GenBank/DDBJ databases">
        <authorList>
            <person name="Petersen C."/>
        </authorList>
    </citation>
    <scope>NUCLEOTIDE SEQUENCE</scope>
    <source>
        <strain evidence="3">IBT 12815</strain>
    </source>
</reference>
<evidence type="ECO:0000313" key="4">
    <source>
        <dbReference type="Proteomes" id="UP001213799"/>
    </source>
</evidence>
<reference evidence="3" key="1">
    <citation type="journal article" date="2023" name="IMA Fungus">
        <title>Comparative genomic study of the Penicillium genus elucidates a diverse pangenome and 15 lateral gene transfer events.</title>
        <authorList>
            <person name="Petersen C."/>
            <person name="Sorensen T."/>
            <person name="Nielsen M.R."/>
            <person name="Sondergaard T.E."/>
            <person name="Sorensen J.L."/>
            <person name="Fitzpatrick D.A."/>
            <person name="Frisvad J.C."/>
            <person name="Nielsen K.L."/>
        </authorList>
    </citation>
    <scope>NUCLEOTIDE SEQUENCE</scope>
    <source>
        <strain evidence="3">IBT 12815</strain>
    </source>
</reference>
<dbReference type="SUPFAM" id="SSF56059">
    <property type="entry name" value="Glutathione synthetase ATP-binding domain-like"/>
    <property type="match status" value="1"/>
</dbReference>
<dbReference type="InterPro" id="IPR053269">
    <property type="entry name" value="Asp-Met_ligase"/>
</dbReference>
<dbReference type="InterPro" id="IPR011761">
    <property type="entry name" value="ATP-grasp"/>
</dbReference>
<dbReference type="PROSITE" id="PS50975">
    <property type="entry name" value="ATP_GRASP"/>
    <property type="match status" value="1"/>
</dbReference>
<keyword evidence="4" id="KW-1185">Reference proteome</keyword>
<dbReference type="InterPro" id="IPR003806">
    <property type="entry name" value="ATP-grasp_PylC-type"/>
</dbReference>
<evidence type="ECO:0000313" key="3">
    <source>
        <dbReference type="EMBL" id="KAJ5604115.1"/>
    </source>
</evidence>